<dbReference type="PIRSF" id="PIRSF000126">
    <property type="entry name" value="11-beta-HSD1"/>
    <property type="match status" value="1"/>
</dbReference>
<dbReference type="KEGG" id="mdb:OVN18_12760"/>
<gene>
    <name evidence="3" type="ORF">OVN18_12760</name>
</gene>
<dbReference type="Proteomes" id="UP001164706">
    <property type="component" value="Chromosome"/>
</dbReference>
<dbReference type="InterPro" id="IPR002347">
    <property type="entry name" value="SDR_fam"/>
</dbReference>
<dbReference type="RefSeq" id="WP_267781140.1">
    <property type="nucleotide sequence ID" value="NZ_CP113089.1"/>
</dbReference>
<dbReference type="PANTHER" id="PTHR44196">
    <property type="entry name" value="DEHYDROGENASE/REDUCTASE SDR FAMILY MEMBER 7B"/>
    <property type="match status" value="1"/>
</dbReference>
<dbReference type="PANTHER" id="PTHR44196:SF2">
    <property type="entry name" value="SHORT-CHAIN DEHYDROGENASE-RELATED"/>
    <property type="match status" value="1"/>
</dbReference>
<evidence type="ECO:0000256" key="2">
    <source>
        <dbReference type="ARBA" id="ARBA00023002"/>
    </source>
</evidence>
<comment type="similarity">
    <text evidence="1">Belongs to the short-chain dehydrogenases/reductases (SDR) family.</text>
</comment>
<organism evidence="3 4">
    <name type="scientific">Microcella daejeonensis</name>
    <dbReference type="NCBI Taxonomy" id="2994971"/>
    <lineage>
        <taxon>Bacteria</taxon>
        <taxon>Bacillati</taxon>
        <taxon>Actinomycetota</taxon>
        <taxon>Actinomycetes</taxon>
        <taxon>Micrococcales</taxon>
        <taxon>Microbacteriaceae</taxon>
        <taxon>Microcella</taxon>
    </lineage>
</organism>
<dbReference type="InterPro" id="IPR036291">
    <property type="entry name" value="NAD(P)-bd_dom_sf"/>
</dbReference>
<dbReference type="PRINTS" id="PR00081">
    <property type="entry name" value="GDHRDH"/>
</dbReference>
<keyword evidence="2" id="KW-0560">Oxidoreductase</keyword>
<dbReference type="SUPFAM" id="SSF51735">
    <property type="entry name" value="NAD(P)-binding Rossmann-fold domains"/>
    <property type="match status" value="1"/>
</dbReference>
<reference evidence="3" key="1">
    <citation type="submission" date="2022-11" db="EMBL/GenBank/DDBJ databases">
        <title>Description of Microcella daejonensis nov. sp, isolated from riverside soil.</title>
        <authorList>
            <person name="Molina K.M."/>
            <person name="Kim S.B."/>
        </authorList>
    </citation>
    <scope>NUCLEOTIDE SEQUENCE</scope>
    <source>
        <strain evidence="3">MMS21-STM12</strain>
    </source>
</reference>
<dbReference type="GO" id="GO:0016020">
    <property type="term" value="C:membrane"/>
    <property type="evidence" value="ECO:0007669"/>
    <property type="project" value="TreeGrafter"/>
</dbReference>
<dbReference type="EMBL" id="CP113089">
    <property type="protein sequence ID" value="WAB81386.1"/>
    <property type="molecule type" value="Genomic_DNA"/>
</dbReference>
<protein>
    <submittedName>
        <fullName evidence="3">SDR family NAD(P)-dependent oxidoreductase</fullName>
    </submittedName>
</protein>
<dbReference type="CDD" id="cd05233">
    <property type="entry name" value="SDR_c"/>
    <property type="match status" value="1"/>
</dbReference>
<evidence type="ECO:0000313" key="4">
    <source>
        <dbReference type="Proteomes" id="UP001164706"/>
    </source>
</evidence>
<dbReference type="GO" id="GO:0016491">
    <property type="term" value="F:oxidoreductase activity"/>
    <property type="evidence" value="ECO:0007669"/>
    <property type="project" value="UniProtKB-KW"/>
</dbReference>
<dbReference type="AlphaFoldDB" id="A0A9E8MKV5"/>
<evidence type="ECO:0000256" key="1">
    <source>
        <dbReference type="ARBA" id="ARBA00006484"/>
    </source>
</evidence>
<accession>A0A9E8MKV5</accession>
<keyword evidence="4" id="KW-1185">Reference proteome</keyword>
<sequence length="264" mass="28023">MTRALITGATAGIGAEFARQLAARGDDLVLVARTAARLDALAAELRAAHPVSVEVLAADLLDEAGLARVDARLAQAEHPVDLLINNAGYGLAGDFVDNTLEQERRHHALHVTVPLQLSHTALRGMLARRRGRVVLISSVAAFTPRGTYGAAKAWGVSFARWANLRYRSRGVSVTAVCPGFVRTEFHERMGVAVDGIPRALWLEAPRLVRLALRGIDRGRSVVIPTARYRALAGLARVLPDRLAAVGGFRGGSADATPTPASGAL</sequence>
<dbReference type="Gene3D" id="3.40.50.720">
    <property type="entry name" value="NAD(P)-binding Rossmann-like Domain"/>
    <property type="match status" value="1"/>
</dbReference>
<name>A0A9E8MKV5_9MICO</name>
<proteinExistence type="inferred from homology"/>
<evidence type="ECO:0000313" key="3">
    <source>
        <dbReference type="EMBL" id="WAB81386.1"/>
    </source>
</evidence>
<dbReference type="Pfam" id="PF00106">
    <property type="entry name" value="adh_short"/>
    <property type="match status" value="1"/>
</dbReference>